<dbReference type="RefSeq" id="WP_256166357.1">
    <property type="nucleotide sequence ID" value="NZ_JANGBQ010000013.1"/>
</dbReference>
<sequence length="283" mass="32404">MKLRMFFLMLALGVCGAAMESCDDDDDNLNVPEKLQSAFSQKYPEASPKWKTRSNYYIADFHGRNYESEAWFTSGAVWLMTETDLPYAALPEAVKNAFQNSEYGSWRPDDVDMIEREGMEPVYVLEVEQGPREMDLYYNAEGILIRAVEDSEDDSENYLPVELPEGVKNFLQEKYAASKIVETDREHGQLEVDIIHDGVAKEVLFDNNGNWLSTSWEISTDTLPEAVKTAIRQEINDNYVGYEADDEPEQVETPDGNYYRIELEAEDDRAVNLKIREDGTLLK</sequence>
<evidence type="ECO:0000256" key="1">
    <source>
        <dbReference type="SAM" id="SignalP"/>
    </source>
</evidence>
<dbReference type="AlphaFoldDB" id="A0AAJ1CF64"/>
<dbReference type="InterPro" id="IPR021533">
    <property type="entry name" value="PepSY-like"/>
</dbReference>
<proteinExistence type="predicted"/>
<feature type="chain" id="PRO_5042594992" evidence="1">
    <location>
        <begin position="21"/>
        <end position="283"/>
    </location>
</feature>
<feature type="domain" description="Putative beta-lactamase-inhibitor-like PepSY-like" evidence="2">
    <location>
        <begin position="196"/>
        <end position="283"/>
    </location>
</feature>
<accession>A0AAJ1CF64</accession>
<dbReference type="Gene3D" id="3.10.450.360">
    <property type="match status" value="2"/>
</dbReference>
<protein>
    <submittedName>
        <fullName evidence="3">PepSY-like domain-containing protein</fullName>
    </submittedName>
</protein>
<evidence type="ECO:0000313" key="4">
    <source>
        <dbReference type="Proteomes" id="UP001205035"/>
    </source>
</evidence>
<dbReference type="EMBL" id="JANGBQ010000013">
    <property type="protein sequence ID" value="MCQ5083196.1"/>
    <property type="molecule type" value="Genomic_DNA"/>
</dbReference>
<reference evidence="3" key="1">
    <citation type="submission" date="2022-06" db="EMBL/GenBank/DDBJ databases">
        <title>Isolation of gut microbiota from human fecal samples.</title>
        <authorList>
            <person name="Pamer E.G."/>
            <person name="Barat B."/>
            <person name="Waligurski E."/>
            <person name="Medina S."/>
            <person name="Paddock L."/>
            <person name="Mostad J."/>
        </authorList>
    </citation>
    <scope>NUCLEOTIDE SEQUENCE</scope>
    <source>
        <strain evidence="3">DFI.6.22</strain>
    </source>
</reference>
<evidence type="ECO:0000259" key="2">
    <source>
        <dbReference type="Pfam" id="PF11396"/>
    </source>
</evidence>
<keyword evidence="1" id="KW-0732">Signal</keyword>
<organism evidence="3 4">
    <name type="scientific">Alistipes onderdonkii</name>
    <dbReference type="NCBI Taxonomy" id="328813"/>
    <lineage>
        <taxon>Bacteria</taxon>
        <taxon>Pseudomonadati</taxon>
        <taxon>Bacteroidota</taxon>
        <taxon>Bacteroidia</taxon>
        <taxon>Bacteroidales</taxon>
        <taxon>Rikenellaceae</taxon>
        <taxon>Alistipes</taxon>
    </lineage>
</organism>
<gene>
    <name evidence="3" type="ORF">NE651_09860</name>
</gene>
<dbReference type="Pfam" id="PF11396">
    <property type="entry name" value="PepSY_like"/>
    <property type="match status" value="2"/>
</dbReference>
<feature type="domain" description="Putative beta-lactamase-inhibitor-like PepSY-like" evidence="2">
    <location>
        <begin position="56"/>
        <end position="145"/>
    </location>
</feature>
<comment type="caution">
    <text evidence="3">The sequence shown here is derived from an EMBL/GenBank/DDBJ whole genome shotgun (WGS) entry which is preliminary data.</text>
</comment>
<evidence type="ECO:0000313" key="3">
    <source>
        <dbReference type="EMBL" id="MCQ5083196.1"/>
    </source>
</evidence>
<name>A0AAJ1CF64_9BACT</name>
<dbReference type="Proteomes" id="UP001205035">
    <property type="component" value="Unassembled WGS sequence"/>
</dbReference>
<feature type="signal peptide" evidence="1">
    <location>
        <begin position="1"/>
        <end position="20"/>
    </location>
</feature>
<dbReference type="SUPFAM" id="SSF160574">
    <property type="entry name" value="BT0923-like"/>
    <property type="match status" value="2"/>
</dbReference>